<dbReference type="AlphaFoldDB" id="A0AA36JKJ0"/>
<evidence type="ECO:0008006" key="5">
    <source>
        <dbReference type="Google" id="ProtNLM"/>
    </source>
</evidence>
<keyword evidence="4" id="KW-1185">Reference proteome</keyword>
<evidence type="ECO:0000313" key="2">
    <source>
        <dbReference type="EMBL" id="CAJ1376712.1"/>
    </source>
</evidence>
<evidence type="ECO:0000313" key="3">
    <source>
        <dbReference type="EMBL" id="CAJ1407291.1"/>
    </source>
</evidence>
<proteinExistence type="predicted"/>
<dbReference type="Proteomes" id="UP001178507">
    <property type="component" value="Unassembled WGS sequence"/>
</dbReference>
<evidence type="ECO:0000313" key="4">
    <source>
        <dbReference type="Proteomes" id="UP001178507"/>
    </source>
</evidence>
<feature type="compositionally biased region" description="Basic and acidic residues" evidence="1">
    <location>
        <begin position="92"/>
        <end position="108"/>
    </location>
</feature>
<gene>
    <name evidence="3" type="ORF">EVOR1521_LOCUS29026</name>
    <name evidence="2" type="ORF">EVOR1521_LOCUS5702</name>
</gene>
<organism evidence="3 4">
    <name type="scientific">Effrenium voratum</name>
    <dbReference type="NCBI Taxonomy" id="2562239"/>
    <lineage>
        <taxon>Eukaryota</taxon>
        <taxon>Sar</taxon>
        <taxon>Alveolata</taxon>
        <taxon>Dinophyceae</taxon>
        <taxon>Suessiales</taxon>
        <taxon>Symbiodiniaceae</taxon>
        <taxon>Effrenium</taxon>
    </lineage>
</organism>
<dbReference type="SUPFAM" id="SSF54236">
    <property type="entry name" value="Ubiquitin-like"/>
    <property type="match status" value="1"/>
</dbReference>
<dbReference type="InterPro" id="IPR029071">
    <property type="entry name" value="Ubiquitin-like_domsf"/>
</dbReference>
<protein>
    <recommendedName>
        <fullName evidence="5">Ubiquitin-like domain-containing protein</fullName>
    </recommendedName>
</protein>
<feature type="region of interest" description="Disordered" evidence="1">
    <location>
        <begin position="79"/>
        <end position="108"/>
    </location>
</feature>
<evidence type="ECO:0000256" key="1">
    <source>
        <dbReference type="SAM" id="MobiDB-lite"/>
    </source>
</evidence>
<dbReference type="EMBL" id="CAUJNA010003666">
    <property type="protein sequence ID" value="CAJ1407291.1"/>
    <property type="molecule type" value="Genomic_DNA"/>
</dbReference>
<feature type="compositionally biased region" description="Polar residues" evidence="1">
    <location>
        <begin position="82"/>
        <end position="91"/>
    </location>
</feature>
<feature type="region of interest" description="Disordered" evidence="1">
    <location>
        <begin position="1"/>
        <end position="43"/>
    </location>
</feature>
<accession>A0AA36JKJ0</accession>
<feature type="compositionally biased region" description="Basic and acidic residues" evidence="1">
    <location>
        <begin position="1"/>
        <end position="10"/>
    </location>
</feature>
<sequence>MAPKKNDKKVLPKKQGGYPDDESEHDPEATSSNAFDPSNSEVSPDEVAKLFKALSLSDQLEVAKKFEEHITMVKEKMKGIKSTKQVQNKIDNQNKKSDPSTKKESDDVKADKRRWIALVIIHEGNRFVINVKRNNRVGTVRQMVVHQLNWKKNAAIKMLRNGQPLSDNASQWTFLYTLGFEHNDEVTVELLTDTVVENNDDNDMIEGSEVDEETDGEEQS</sequence>
<comment type="caution">
    <text evidence="3">The sequence shown here is derived from an EMBL/GenBank/DDBJ whole genome shotgun (WGS) entry which is preliminary data.</text>
</comment>
<name>A0AA36JKJ0_9DINO</name>
<dbReference type="EMBL" id="CAUJNA010000413">
    <property type="protein sequence ID" value="CAJ1376712.1"/>
    <property type="molecule type" value="Genomic_DNA"/>
</dbReference>
<feature type="compositionally biased region" description="Polar residues" evidence="1">
    <location>
        <begin position="29"/>
        <end position="42"/>
    </location>
</feature>
<reference evidence="3" key="1">
    <citation type="submission" date="2023-08" db="EMBL/GenBank/DDBJ databases">
        <authorList>
            <person name="Chen Y."/>
            <person name="Shah S."/>
            <person name="Dougan E. K."/>
            <person name="Thang M."/>
            <person name="Chan C."/>
        </authorList>
    </citation>
    <scope>NUCLEOTIDE SEQUENCE</scope>
</reference>
<feature type="region of interest" description="Disordered" evidence="1">
    <location>
        <begin position="198"/>
        <end position="220"/>
    </location>
</feature>